<dbReference type="GO" id="GO:0002376">
    <property type="term" value="P:immune system process"/>
    <property type="evidence" value="ECO:0007669"/>
    <property type="project" value="UniProtKB-KW"/>
</dbReference>
<dbReference type="SUPFAM" id="SSF48726">
    <property type="entry name" value="Immunoglobulin"/>
    <property type="match status" value="1"/>
</dbReference>
<dbReference type="Proteomes" id="UP000261360">
    <property type="component" value="Unplaced"/>
</dbReference>
<evidence type="ECO:0000256" key="6">
    <source>
        <dbReference type="ARBA" id="ARBA00023157"/>
    </source>
</evidence>
<keyword evidence="2" id="KW-1003">Cell membrane</keyword>
<keyword evidence="12" id="KW-1185">Reference proteome</keyword>
<dbReference type="InterPro" id="IPR003599">
    <property type="entry name" value="Ig_sub"/>
</dbReference>
<accession>A0A3B4Y186</accession>
<dbReference type="GeneTree" id="ENSGT00990000203919"/>
<dbReference type="AlphaFoldDB" id="A0A3B4Y186"/>
<dbReference type="STRING" id="1841481.ENSSLDP00000024560"/>
<protein>
    <submittedName>
        <fullName evidence="11">Uncharacterized LOC111651601</fullName>
    </submittedName>
</protein>
<keyword evidence="8" id="KW-1133">Transmembrane helix</keyword>
<dbReference type="PANTHER" id="PTHR19433:SF111">
    <property type="entry name" value="T CELL RECEPTOR ALPHA VARIABLE 4"/>
    <property type="match status" value="1"/>
</dbReference>
<keyword evidence="8" id="KW-0812">Transmembrane</keyword>
<evidence type="ECO:0000256" key="3">
    <source>
        <dbReference type="ARBA" id="ARBA00022729"/>
    </source>
</evidence>
<dbReference type="InterPro" id="IPR013106">
    <property type="entry name" value="Ig_V-set"/>
</dbReference>
<keyword evidence="4" id="KW-0391">Immunity</keyword>
<name>A0A3B4Y186_SERLL</name>
<evidence type="ECO:0000259" key="10">
    <source>
        <dbReference type="PROSITE" id="PS50835"/>
    </source>
</evidence>
<dbReference type="SMART" id="SM00409">
    <property type="entry name" value="IG"/>
    <property type="match status" value="1"/>
</dbReference>
<dbReference type="GO" id="GO:0009617">
    <property type="term" value="P:response to bacterium"/>
    <property type="evidence" value="ECO:0007669"/>
    <property type="project" value="TreeGrafter"/>
</dbReference>
<dbReference type="InterPro" id="IPR013783">
    <property type="entry name" value="Ig-like_fold"/>
</dbReference>
<sequence length="217" mass="24176">MKNFTLITVSLLCSLCGISVSVSEFYTLEVQPGDAVTLLCSNYTSSPSQILWFRVVKLLNARCISHIFKAFDSASYCNGFENGRFEMTSNMSTVFLKIKQVDVSDSGLYFCGYYIRKNPLIVGATYLEVQVFNRLAKAMIMILGGLTVSLAVVTICLVVKIKQLKRARIEEENPQQTEGQGSDLNYAAVTFHPNSKRNLRPAPETEMVPNAIYSAIR</sequence>
<dbReference type="Gene3D" id="2.60.40.10">
    <property type="entry name" value="Immunoglobulins"/>
    <property type="match status" value="1"/>
</dbReference>
<evidence type="ECO:0000256" key="9">
    <source>
        <dbReference type="SAM" id="SignalP"/>
    </source>
</evidence>
<feature type="signal peptide" evidence="9">
    <location>
        <begin position="1"/>
        <end position="23"/>
    </location>
</feature>
<evidence type="ECO:0000256" key="5">
    <source>
        <dbReference type="ARBA" id="ARBA00023136"/>
    </source>
</evidence>
<dbReference type="InterPro" id="IPR052051">
    <property type="entry name" value="TCR_complex_component"/>
</dbReference>
<proteinExistence type="predicted"/>
<dbReference type="PROSITE" id="PS50835">
    <property type="entry name" value="IG_LIKE"/>
    <property type="match status" value="1"/>
</dbReference>
<evidence type="ECO:0000256" key="4">
    <source>
        <dbReference type="ARBA" id="ARBA00022859"/>
    </source>
</evidence>
<dbReference type="InterPro" id="IPR007110">
    <property type="entry name" value="Ig-like_dom"/>
</dbReference>
<evidence type="ECO:0000256" key="1">
    <source>
        <dbReference type="ARBA" id="ARBA00004236"/>
    </source>
</evidence>
<dbReference type="PANTHER" id="PTHR19433">
    <property type="entry name" value="T-CELL RECEPTOR ALPHA CHAIN V REGION-RELATED"/>
    <property type="match status" value="1"/>
</dbReference>
<comment type="subcellular location">
    <subcellularLocation>
        <location evidence="1">Cell membrane</location>
    </subcellularLocation>
</comment>
<keyword evidence="6" id="KW-1015">Disulfide bond</keyword>
<keyword evidence="7" id="KW-0325">Glycoprotein</keyword>
<evidence type="ECO:0000313" key="11">
    <source>
        <dbReference type="Ensembl" id="ENSSLDP00000024560.1"/>
    </source>
</evidence>
<organism evidence="11 12">
    <name type="scientific">Seriola lalandi dorsalis</name>
    <dbReference type="NCBI Taxonomy" id="1841481"/>
    <lineage>
        <taxon>Eukaryota</taxon>
        <taxon>Metazoa</taxon>
        <taxon>Chordata</taxon>
        <taxon>Craniata</taxon>
        <taxon>Vertebrata</taxon>
        <taxon>Euteleostomi</taxon>
        <taxon>Actinopterygii</taxon>
        <taxon>Neopterygii</taxon>
        <taxon>Teleostei</taxon>
        <taxon>Neoteleostei</taxon>
        <taxon>Acanthomorphata</taxon>
        <taxon>Carangaria</taxon>
        <taxon>Carangiformes</taxon>
        <taxon>Carangidae</taxon>
        <taxon>Seriola</taxon>
    </lineage>
</organism>
<feature type="chain" id="PRO_5017337741" evidence="9">
    <location>
        <begin position="24"/>
        <end position="217"/>
    </location>
</feature>
<dbReference type="InterPro" id="IPR036179">
    <property type="entry name" value="Ig-like_dom_sf"/>
</dbReference>
<evidence type="ECO:0000256" key="2">
    <source>
        <dbReference type="ARBA" id="ARBA00022475"/>
    </source>
</evidence>
<evidence type="ECO:0000256" key="8">
    <source>
        <dbReference type="SAM" id="Phobius"/>
    </source>
</evidence>
<reference evidence="11" key="1">
    <citation type="submission" date="2025-08" db="UniProtKB">
        <authorList>
            <consortium name="Ensembl"/>
        </authorList>
    </citation>
    <scope>IDENTIFICATION</scope>
</reference>
<dbReference type="GO" id="GO:0005886">
    <property type="term" value="C:plasma membrane"/>
    <property type="evidence" value="ECO:0007669"/>
    <property type="project" value="UniProtKB-SubCell"/>
</dbReference>
<feature type="domain" description="Ig-like" evidence="10">
    <location>
        <begin position="18"/>
        <end position="111"/>
    </location>
</feature>
<reference evidence="11" key="2">
    <citation type="submission" date="2025-09" db="UniProtKB">
        <authorList>
            <consortium name="Ensembl"/>
        </authorList>
    </citation>
    <scope>IDENTIFICATION</scope>
</reference>
<keyword evidence="5 8" id="KW-0472">Membrane</keyword>
<evidence type="ECO:0000313" key="12">
    <source>
        <dbReference type="Proteomes" id="UP000261360"/>
    </source>
</evidence>
<dbReference type="Pfam" id="PF07686">
    <property type="entry name" value="V-set"/>
    <property type="match status" value="1"/>
</dbReference>
<feature type="transmembrane region" description="Helical" evidence="8">
    <location>
        <begin position="138"/>
        <end position="159"/>
    </location>
</feature>
<evidence type="ECO:0000256" key="7">
    <source>
        <dbReference type="ARBA" id="ARBA00023180"/>
    </source>
</evidence>
<keyword evidence="3 9" id="KW-0732">Signal</keyword>
<dbReference type="Ensembl" id="ENSSLDT00000025337.1">
    <property type="protein sequence ID" value="ENSSLDP00000024560.1"/>
    <property type="gene ID" value="ENSSLDG00000019133.1"/>
</dbReference>